<dbReference type="OrthoDB" id="10460736at2759"/>
<dbReference type="InterPro" id="IPR000953">
    <property type="entry name" value="Chromo/chromo_shadow_dom"/>
</dbReference>
<evidence type="ECO:0000313" key="4">
    <source>
        <dbReference type="EMBL" id="EGO01117.1"/>
    </source>
</evidence>
<evidence type="ECO:0000256" key="2">
    <source>
        <dbReference type="ARBA" id="ARBA00023242"/>
    </source>
</evidence>
<name>F8PRH8_SERL3</name>
<proteinExistence type="predicted"/>
<keyword evidence="2" id="KW-0539">Nucleus</keyword>
<dbReference type="SMART" id="SM00298">
    <property type="entry name" value="CHROMO"/>
    <property type="match status" value="1"/>
</dbReference>
<dbReference type="Pfam" id="PF00385">
    <property type="entry name" value="Chromo"/>
    <property type="match status" value="1"/>
</dbReference>
<dbReference type="Proteomes" id="UP000008063">
    <property type="component" value="Unassembled WGS sequence"/>
</dbReference>
<dbReference type="Gene3D" id="2.40.50.40">
    <property type="match status" value="1"/>
</dbReference>
<evidence type="ECO:0000256" key="1">
    <source>
        <dbReference type="ARBA" id="ARBA00004123"/>
    </source>
</evidence>
<dbReference type="HOGENOM" id="CLU_000384_31_1_1"/>
<evidence type="ECO:0000313" key="5">
    <source>
        <dbReference type="Proteomes" id="UP000008063"/>
    </source>
</evidence>
<reference evidence="5" key="1">
    <citation type="journal article" date="2011" name="Science">
        <title>The plant cell wall-decomposing machinery underlies the functional diversity of forest fungi.</title>
        <authorList>
            <person name="Eastwood D.C."/>
            <person name="Floudas D."/>
            <person name="Binder M."/>
            <person name="Majcherczyk A."/>
            <person name="Schneider P."/>
            <person name="Aerts A."/>
            <person name="Asiegbu F.O."/>
            <person name="Baker S.E."/>
            <person name="Barry K."/>
            <person name="Bendiksby M."/>
            <person name="Blumentritt M."/>
            <person name="Coutinho P.M."/>
            <person name="Cullen D."/>
            <person name="de Vries R.P."/>
            <person name="Gathman A."/>
            <person name="Goodell B."/>
            <person name="Henrissat B."/>
            <person name="Ihrmark K."/>
            <person name="Kauserud H."/>
            <person name="Kohler A."/>
            <person name="LaButti K."/>
            <person name="Lapidus A."/>
            <person name="Lavin J.L."/>
            <person name="Lee Y.-H."/>
            <person name="Lindquist E."/>
            <person name="Lilly W."/>
            <person name="Lucas S."/>
            <person name="Morin E."/>
            <person name="Murat C."/>
            <person name="Oguiza J.A."/>
            <person name="Park J."/>
            <person name="Pisabarro A.G."/>
            <person name="Riley R."/>
            <person name="Rosling A."/>
            <person name="Salamov A."/>
            <person name="Schmidt O."/>
            <person name="Schmutz J."/>
            <person name="Skrede I."/>
            <person name="Stenlid J."/>
            <person name="Wiebenga A."/>
            <person name="Xie X."/>
            <person name="Kuees U."/>
            <person name="Hibbett D.S."/>
            <person name="Hoffmeister D."/>
            <person name="Hoegberg N."/>
            <person name="Martin F."/>
            <person name="Grigoriev I.V."/>
            <person name="Watkinson S.C."/>
        </authorList>
    </citation>
    <scope>NUCLEOTIDE SEQUENCE [LARGE SCALE GENOMIC DNA]</scope>
    <source>
        <strain evidence="5">strain S7.3</strain>
    </source>
</reference>
<accession>F8PRH8</accession>
<dbReference type="CDD" id="cd00024">
    <property type="entry name" value="CD_CSD"/>
    <property type="match status" value="1"/>
</dbReference>
<dbReference type="PANTHER" id="PTHR22812">
    <property type="entry name" value="CHROMOBOX PROTEIN"/>
    <property type="match status" value="1"/>
</dbReference>
<protein>
    <recommendedName>
        <fullName evidence="3">Chromo domain-containing protein</fullName>
    </recommendedName>
</protein>
<keyword evidence="5" id="KW-1185">Reference proteome</keyword>
<gene>
    <name evidence="4" type="ORF">SERLA73DRAFT_72087</name>
</gene>
<dbReference type="InterPro" id="IPR051219">
    <property type="entry name" value="Heterochromatin_chromo-domain"/>
</dbReference>
<dbReference type="AlphaFoldDB" id="F8PRH8"/>
<dbReference type="GO" id="GO:0005634">
    <property type="term" value="C:nucleus"/>
    <property type="evidence" value="ECO:0007669"/>
    <property type="project" value="UniProtKB-SubCell"/>
</dbReference>
<dbReference type="InterPro" id="IPR017984">
    <property type="entry name" value="Chromo_dom_subgr"/>
</dbReference>
<dbReference type="GO" id="GO:0006338">
    <property type="term" value="P:chromatin remodeling"/>
    <property type="evidence" value="ECO:0007669"/>
    <property type="project" value="UniProtKB-ARBA"/>
</dbReference>
<feature type="domain" description="Chromo" evidence="3">
    <location>
        <begin position="17"/>
        <end position="76"/>
    </location>
</feature>
<evidence type="ECO:0000259" key="3">
    <source>
        <dbReference type="PROSITE" id="PS50013"/>
    </source>
</evidence>
<comment type="subcellular location">
    <subcellularLocation>
        <location evidence="1">Nucleus</location>
    </subcellularLocation>
</comment>
<organism evidence="5">
    <name type="scientific">Serpula lacrymans var. lacrymans (strain S7.3)</name>
    <name type="common">Dry rot fungus</name>
    <dbReference type="NCBI Taxonomy" id="936435"/>
    <lineage>
        <taxon>Eukaryota</taxon>
        <taxon>Fungi</taxon>
        <taxon>Dikarya</taxon>
        <taxon>Basidiomycota</taxon>
        <taxon>Agaricomycotina</taxon>
        <taxon>Agaricomycetes</taxon>
        <taxon>Agaricomycetidae</taxon>
        <taxon>Boletales</taxon>
        <taxon>Coniophorineae</taxon>
        <taxon>Serpulaceae</taxon>
        <taxon>Serpula</taxon>
    </lineage>
</organism>
<dbReference type="SUPFAM" id="SSF54160">
    <property type="entry name" value="Chromo domain-like"/>
    <property type="match status" value="1"/>
</dbReference>
<dbReference type="InterPro" id="IPR023780">
    <property type="entry name" value="Chromo_domain"/>
</dbReference>
<dbReference type="PRINTS" id="PR00504">
    <property type="entry name" value="CHROMODOMAIN"/>
</dbReference>
<dbReference type="EMBL" id="GL945478">
    <property type="protein sequence ID" value="EGO01117.1"/>
    <property type="molecule type" value="Genomic_DNA"/>
</dbReference>
<dbReference type="InParanoid" id="F8PRH8"/>
<sequence length="108" mass="12395">MDRPGPIIVTQEGEEEVEVEQVVDAHLKRGKLEFLVLWKGYGDEDKMWEPEAHLDNSCNAVRKFYSKNPSAPRKLRGMDSTLFNSLFQLMPKNLTTTSGTWSRLEVEP</sequence>
<dbReference type="InterPro" id="IPR016197">
    <property type="entry name" value="Chromo-like_dom_sf"/>
</dbReference>
<dbReference type="PROSITE" id="PS50013">
    <property type="entry name" value="CHROMO_2"/>
    <property type="match status" value="1"/>
</dbReference>
<dbReference type="STRING" id="936435.F8PRH8"/>